<dbReference type="Proteomes" id="UP000533017">
    <property type="component" value="Unassembled WGS sequence"/>
</dbReference>
<evidence type="ECO:0000313" key="4">
    <source>
        <dbReference type="Proteomes" id="UP000199052"/>
    </source>
</evidence>
<dbReference type="EMBL" id="JACBZA010000001">
    <property type="protein sequence ID" value="NYH86764.1"/>
    <property type="molecule type" value="Genomic_DNA"/>
</dbReference>
<organism evidence="3 4">
    <name type="scientific">Actinopolymorpha cephalotaxi</name>
    <dbReference type="NCBI Taxonomy" id="504797"/>
    <lineage>
        <taxon>Bacteria</taxon>
        <taxon>Bacillati</taxon>
        <taxon>Actinomycetota</taxon>
        <taxon>Actinomycetes</taxon>
        <taxon>Propionibacteriales</taxon>
        <taxon>Actinopolymorphaceae</taxon>
        <taxon>Actinopolymorpha</taxon>
    </lineage>
</organism>
<evidence type="ECO:0000313" key="5">
    <source>
        <dbReference type="Proteomes" id="UP000533017"/>
    </source>
</evidence>
<feature type="chain" id="PRO_5039449317" description="DUF5602 domain-containing protein" evidence="1">
    <location>
        <begin position="21"/>
        <end position="337"/>
    </location>
</feature>
<gene>
    <name evidence="2" type="ORF">FHR37_005615</name>
    <name evidence="3" type="ORF">SAMN05421678_12358</name>
</gene>
<proteinExistence type="predicted"/>
<feature type="signal peptide" evidence="1">
    <location>
        <begin position="1"/>
        <end position="20"/>
    </location>
</feature>
<evidence type="ECO:0008006" key="6">
    <source>
        <dbReference type="Google" id="ProtNLM"/>
    </source>
</evidence>
<reference evidence="2 5" key="2">
    <citation type="submission" date="2020-07" db="EMBL/GenBank/DDBJ databases">
        <title>Sequencing the genomes of 1000 actinobacteria strains.</title>
        <authorList>
            <person name="Klenk H.-P."/>
        </authorList>
    </citation>
    <scope>NUCLEOTIDE SEQUENCE [LARGE SCALE GENOMIC DNA]</scope>
    <source>
        <strain evidence="2 5">DSM 45117</strain>
    </source>
</reference>
<name>A0A1I3BC69_9ACTN</name>
<accession>A0A1I3BC69</accession>
<keyword evidence="5" id="KW-1185">Reference proteome</keyword>
<protein>
    <recommendedName>
        <fullName evidence="6">DUF5602 domain-containing protein</fullName>
    </recommendedName>
</protein>
<reference evidence="3 4" key="1">
    <citation type="submission" date="2016-10" db="EMBL/GenBank/DDBJ databases">
        <authorList>
            <person name="de Groot N.N."/>
        </authorList>
    </citation>
    <scope>NUCLEOTIDE SEQUENCE [LARGE SCALE GENOMIC DNA]</scope>
    <source>
        <strain evidence="3 4">CPCC 202808</strain>
    </source>
</reference>
<evidence type="ECO:0000313" key="2">
    <source>
        <dbReference type="EMBL" id="NYH86764.1"/>
    </source>
</evidence>
<evidence type="ECO:0000256" key="1">
    <source>
        <dbReference type="SAM" id="SignalP"/>
    </source>
</evidence>
<dbReference type="AlphaFoldDB" id="A0A1I3BC69"/>
<dbReference type="OrthoDB" id="2867208at2"/>
<dbReference type="EMBL" id="FOOI01000023">
    <property type="protein sequence ID" value="SFH59895.1"/>
    <property type="molecule type" value="Genomic_DNA"/>
</dbReference>
<dbReference type="Proteomes" id="UP000199052">
    <property type="component" value="Unassembled WGS sequence"/>
</dbReference>
<sequence length="337" mass="36870">MKLRKPAAVLAAALTLCAVAVGAGAPTAAASGTHQLVALCFAPLTRPHLEATVHVSAPLADQLVETTASYLGPCASYGESAPLGNGRLTAYSQAEHGIPTAVGLVFPARTLQGLPEDPPTDGKWCYDKDGNGSVDPMTECSNGYENALSLSTSFRNTVDSPLTYLLVNWNPHGHGPPLVYDLPHFDIHFYLNAESERLKIRTGPCGELVNCDDYQLGKNLPAPKYFPTDFEDLDAVAPAMGNHLIDRTGPEFHGQRFTHTFIYGVWNRDVTFYEPMVTHEWFSGLVDGSRDDACFPIKQPSAWQQSGWHPTEYCLRYRENRDELTASLEGFVRRTAS</sequence>
<dbReference type="RefSeq" id="WP_139239218.1">
    <property type="nucleotide sequence ID" value="NZ_FOOI01000023.1"/>
</dbReference>
<evidence type="ECO:0000313" key="3">
    <source>
        <dbReference type="EMBL" id="SFH59895.1"/>
    </source>
</evidence>
<keyword evidence="1" id="KW-0732">Signal</keyword>
<dbReference type="STRING" id="504797.SAMN05421678_12358"/>